<keyword evidence="4" id="KW-1185">Reference proteome</keyword>
<feature type="transmembrane region" description="Helical" evidence="2">
    <location>
        <begin position="74"/>
        <end position="91"/>
    </location>
</feature>
<keyword evidence="2" id="KW-0812">Transmembrane</keyword>
<proteinExistence type="predicted"/>
<dbReference type="KEGG" id="bpg:Bathy01g04670"/>
<protein>
    <submittedName>
        <fullName evidence="3">Uncharacterized protein</fullName>
    </submittedName>
</protein>
<dbReference type="EMBL" id="FO082278">
    <property type="protein sequence ID" value="CCO14052.1"/>
    <property type="molecule type" value="Genomic_DNA"/>
</dbReference>
<feature type="compositionally biased region" description="Acidic residues" evidence="1">
    <location>
        <begin position="147"/>
        <end position="163"/>
    </location>
</feature>
<gene>
    <name evidence="3" type="ORF">Bathy01g04670</name>
</gene>
<feature type="region of interest" description="Disordered" evidence="1">
    <location>
        <begin position="102"/>
        <end position="205"/>
    </location>
</feature>
<dbReference type="AlphaFoldDB" id="K8E8T0"/>
<evidence type="ECO:0000313" key="3">
    <source>
        <dbReference type="EMBL" id="CCO14052.1"/>
    </source>
</evidence>
<dbReference type="GeneID" id="19018202"/>
<feature type="compositionally biased region" description="Acidic residues" evidence="1">
    <location>
        <begin position="176"/>
        <end position="192"/>
    </location>
</feature>
<keyword evidence="2" id="KW-1133">Transmembrane helix</keyword>
<evidence type="ECO:0000256" key="1">
    <source>
        <dbReference type="SAM" id="MobiDB-lite"/>
    </source>
</evidence>
<feature type="compositionally biased region" description="Polar residues" evidence="1">
    <location>
        <begin position="8"/>
        <end position="24"/>
    </location>
</feature>
<organism evidence="3 4">
    <name type="scientific">Bathycoccus prasinos</name>
    <dbReference type="NCBI Taxonomy" id="41875"/>
    <lineage>
        <taxon>Eukaryota</taxon>
        <taxon>Viridiplantae</taxon>
        <taxon>Chlorophyta</taxon>
        <taxon>Mamiellophyceae</taxon>
        <taxon>Mamiellales</taxon>
        <taxon>Bathycoccaceae</taxon>
        <taxon>Bathycoccus</taxon>
    </lineage>
</organism>
<accession>K8E8T0</accession>
<evidence type="ECO:0000256" key="2">
    <source>
        <dbReference type="SAM" id="Phobius"/>
    </source>
</evidence>
<name>K8E8T0_9CHLO</name>
<dbReference type="Proteomes" id="UP000198341">
    <property type="component" value="Chromosome 1"/>
</dbReference>
<dbReference type="RefSeq" id="XP_007515173.1">
    <property type="nucleotide sequence ID" value="XM_007515111.1"/>
</dbReference>
<evidence type="ECO:0000313" key="4">
    <source>
        <dbReference type="Proteomes" id="UP000198341"/>
    </source>
</evidence>
<feature type="region of interest" description="Disordered" evidence="1">
    <location>
        <begin position="1"/>
        <end position="33"/>
    </location>
</feature>
<keyword evidence="2" id="KW-0472">Membrane</keyword>
<sequence length="352" mass="39052">MDLFGFGKSSSNENKSADSLSSSFARAEDKAREEKLMEMETDLNVILQKKKDDGDHHPSSAEAYNNSSASSNNIGLLALIACAGLAAWFLLMKLPQSMPSPAAQAQMMRRESTAGEDGFGSADELEPTRTSFSGGENDGGGESFGEGSEESVDDDGGDFEDDYRDFRPVSRFQSDDFGDDYSYDDYDGDEGVDSGSTSTSGTKEEMQMDAAEQWLGEHHNKFFKNVVKELSMDEDGWERAAKKQFSMRKEIIKDAANMRKMEGYRSMLVLALEVATAIGALVSFKNWVESDIYMRDVIDLRQIVPKIPDKSNLLPVRERPTRPSAELVKKDISKLTTEELKAQLALLREQKS</sequence>
<reference evidence="3 4" key="1">
    <citation type="submission" date="2011-10" db="EMBL/GenBank/DDBJ databases">
        <authorList>
            <person name="Genoscope - CEA"/>
        </authorList>
    </citation>
    <scope>NUCLEOTIDE SEQUENCE [LARGE SCALE GENOMIC DNA]</scope>
    <source>
        <strain evidence="3 4">RCC 1105</strain>
    </source>
</reference>